<name>A0A366M2R1_9ACTN</name>
<comment type="caution">
    <text evidence="3">The sequence shown here is derived from an EMBL/GenBank/DDBJ whole genome shotgun (WGS) entry which is preliminary data.</text>
</comment>
<dbReference type="EMBL" id="QMEY01000003">
    <property type="protein sequence ID" value="RBQ20481.1"/>
    <property type="molecule type" value="Genomic_DNA"/>
</dbReference>
<evidence type="ECO:0000313" key="3">
    <source>
        <dbReference type="EMBL" id="RBQ20481.1"/>
    </source>
</evidence>
<sequence>MLRGMRRILLLAGVLTAVGALASCGVELDAKERHDVRDFPFDGRGQALSIKSGVRVNVVPATGSSLRVERWVRGKAAGEGMATWSLRGDTLTLGADCNMVFGDCGARYVVRVPGTPKVSVDVSDDDVRVTGLAGELNVTTHSGNVHVEAATGTVRMNSADGDLTMVGARSGIVRARTGSGDIDLSFATPPAEVRALSNDGRVVTTVPEVDGSYRVKATSRHGTQRSEVRDAPRSERTLVLRSVSEDVRIRKGPPTKS</sequence>
<dbReference type="Pfam" id="PF13349">
    <property type="entry name" value="DUF4097"/>
    <property type="match status" value="1"/>
</dbReference>
<evidence type="ECO:0000259" key="2">
    <source>
        <dbReference type="Pfam" id="PF13349"/>
    </source>
</evidence>
<dbReference type="AlphaFoldDB" id="A0A366M2R1"/>
<organism evidence="3 4">
    <name type="scientific">Spongiactinospora rosea</name>
    <dbReference type="NCBI Taxonomy" id="2248750"/>
    <lineage>
        <taxon>Bacteria</taxon>
        <taxon>Bacillati</taxon>
        <taxon>Actinomycetota</taxon>
        <taxon>Actinomycetes</taxon>
        <taxon>Streptosporangiales</taxon>
        <taxon>Streptosporangiaceae</taxon>
        <taxon>Spongiactinospora</taxon>
    </lineage>
</organism>
<keyword evidence="1" id="KW-0732">Signal</keyword>
<protein>
    <recommendedName>
        <fullName evidence="2">DUF4097 domain-containing protein</fullName>
    </recommendedName>
</protein>
<accession>A0A366M2R1</accession>
<keyword evidence="4" id="KW-1185">Reference proteome</keyword>
<dbReference type="Gene3D" id="2.160.20.120">
    <property type="match status" value="1"/>
</dbReference>
<feature type="domain" description="DUF4097" evidence="2">
    <location>
        <begin position="117"/>
        <end position="227"/>
    </location>
</feature>
<reference evidence="3 4" key="1">
    <citation type="submission" date="2018-06" db="EMBL/GenBank/DDBJ databases">
        <title>Sphaerisporangium craniellae sp. nov., isolated from a marine sponge in the South China Sea.</title>
        <authorList>
            <person name="Li L."/>
        </authorList>
    </citation>
    <scope>NUCLEOTIDE SEQUENCE [LARGE SCALE GENOMIC DNA]</scope>
    <source>
        <strain evidence="3 4">LHW63015</strain>
    </source>
</reference>
<evidence type="ECO:0000313" key="4">
    <source>
        <dbReference type="Proteomes" id="UP000253303"/>
    </source>
</evidence>
<evidence type="ECO:0000256" key="1">
    <source>
        <dbReference type="SAM" id="SignalP"/>
    </source>
</evidence>
<dbReference type="InterPro" id="IPR025164">
    <property type="entry name" value="Toastrack_DUF4097"/>
</dbReference>
<proteinExistence type="predicted"/>
<gene>
    <name evidence="3" type="ORF">DP939_11965</name>
</gene>
<feature type="chain" id="PRO_5017066759" description="DUF4097 domain-containing protein" evidence="1">
    <location>
        <begin position="23"/>
        <end position="257"/>
    </location>
</feature>
<dbReference type="PROSITE" id="PS51257">
    <property type="entry name" value="PROKAR_LIPOPROTEIN"/>
    <property type="match status" value="1"/>
</dbReference>
<dbReference type="Proteomes" id="UP000253303">
    <property type="component" value="Unassembled WGS sequence"/>
</dbReference>
<feature type="signal peptide" evidence="1">
    <location>
        <begin position="1"/>
        <end position="22"/>
    </location>
</feature>